<evidence type="ECO:0000256" key="11">
    <source>
        <dbReference type="ARBA" id="ARBA00023444"/>
    </source>
</evidence>
<accession>A0ABN3N8V8</accession>
<evidence type="ECO:0000256" key="7">
    <source>
        <dbReference type="ARBA" id="ARBA00023004"/>
    </source>
</evidence>
<evidence type="ECO:0000256" key="3">
    <source>
        <dbReference type="ARBA" id="ARBA00022692"/>
    </source>
</evidence>
<dbReference type="PANTHER" id="PTHR35457">
    <property type="entry name" value="HEME A SYNTHASE"/>
    <property type="match status" value="1"/>
</dbReference>
<comment type="caution">
    <text evidence="14">The sequence shown here is derived from an EMBL/GenBank/DDBJ whole genome shotgun (WGS) entry which is preliminary data.</text>
</comment>
<organism evidence="14 15">
    <name type="scientific">Pilimelia columellifera subsp. columellifera</name>
    <dbReference type="NCBI Taxonomy" id="706583"/>
    <lineage>
        <taxon>Bacteria</taxon>
        <taxon>Bacillati</taxon>
        <taxon>Actinomycetota</taxon>
        <taxon>Actinomycetes</taxon>
        <taxon>Micromonosporales</taxon>
        <taxon>Micromonosporaceae</taxon>
        <taxon>Pilimelia</taxon>
    </lineage>
</organism>
<keyword evidence="4" id="KW-0479">Metal-binding</keyword>
<feature type="transmembrane region" description="Helical" evidence="13">
    <location>
        <begin position="157"/>
        <end position="177"/>
    </location>
</feature>
<name>A0ABN3N8V8_9ACTN</name>
<dbReference type="InterPro" id="IPR050450">
    <property type="entry name" value="COX15/CtaA_HemeA_synthase"/>
</dbReference>
<evidence type="ECO:0000256" key="5">
    <source>
        <dbReference type="ARBA" id="ARBA00022989"/>
    </source>
</evidence>
<gene>
    <name evidence="14" type="ORF">GCM10010201_11530</name>
</gene>
<keyword evidence="15" id="KW-1185">Reference proteome</keyword>
<feature type="transmembrane region" description="Helical" evidence="13">
    <location>
        <begin position="200"/>
        <end position="220"/>
    </location>
</feature>
<keyword evidence="8" id="KW-0350">Heme biosynthesis</keyword>
<keyword evidence="5 13" id="KW-1133">Transmembrane helix</keyword>
<keyword evidence="9 13" id="KW-0472">Membrane</keyword>
<keyword evidence="3 13" id="KW-0812">Transmembrane</keyword>
<keyword evidence="10" id="KW-1015">Disulfide bond</keyword>
<evidence type="ECO:0000256" key="10">
    <source>
        <dbReference type="ARBA" id="ARBA00023157"/>
    </source>
</evidence>
<evidence type="ECO:0000256" key="9">
    <source>
        <dbReference type="ARBA" id="ARBA00023136"/>
    </source>
</evidence>
<feature type="region of interest" description="Disordered" evidence="12">
    <location>
        <begin position="1"/>
        <end position="33"/>
    </location>
</feature>
<proteinExistence type="predicted"/>
<feature type="transmembrane region" description="Helical" evidence="13">
    <location>
        <begin position="274"/>
        <end position="294"/>
    </location>
</feature>
<evidence type="ECO:0000256" key="1">
    <source>
        <dbReference type="ARBA" id="ARBA00004141"/>
    </source>
</evidence>
<feature type="transmembrane region" description="Helical" evidence="13">
    <location>
        <begin position="46"/>
        <end position="66"/>
    </location>
</feature>
<dbReference type="PANTHER" id="PTHR35457:SF1">
    <property type="entry name" value="HEME A SYNTHASE"/>
    <property type="match status" value="1"/>
</dbReference>
<feature type="transmembrane region" description="Helical" evidence="13">
    <location>
        <begin position="133"/>
        <end position="151"/>
    </location>
</feature>
<evidence type="ECO:0000256" key="12">
    <source>
        <dbReference type="SAM" id="MobiDB-lite"/>
    </source>
</evidence>
<evidence type="ECO:0000256" key="4">
    <source>
        <dbReference type="ARBA" id="ARBA00022723"/>
    </source>
</evidence>
<evidence type="ECO:0000313" key="15">
    <source>
        <dbReference type="Proteomes" id="UP001499978"/>
    </source>
</evidence>
<sequence length="339" mass="34916">MTVTSPSTGGSPQVDGATHAQRPPDGRPGTAERAAPARALIRVRQLALASLIANTAIVATGGAVRLTGSGLGCPTWPRCTDDSLVATAEMGIHGAIEFGNRLLTIVLSAIAVAGLVAAWRLAGRPRRLVRPALLALAGIAAQGVVGGITVWMTLHPLVVGIHFMLSIGVISVAYEFWRRARDMIVAPPVADRSLRPLRPLAWTLAATSFAVLLVGTLVTGSGPHSGDPDAPRNGLDPQNISQIHADLVFLLLGLSVAAWLILRAWGAPAVAVEAAASLVLVELAQGLIGLVQYFTGLPVLLVGAHLVGACLVWIATLAVLDRGGALDDAVGRKAATSGR</sequence>
<comment type="pathway">
    <text evidence="11">Porphyrin-containing compound metabolism.</text>
</comment>
<keyword evidence="6" id="KW-0560">Oxidoreductase</keyword>
<dbReference type="RefSeq" id="WP_344169396.1">
    <property type="nucleotide sequence ID" value="NZ_BAAARY010000004.1"/>
</dbReference>
<feature type="transmembrane region" description="Helical" evidence="13">
    <location>
        <begin position="300"/>
        <end position="320"/>
    </location>
</feature>
<dbReference type="EMBL" id="BAAARY010000004">
    <property type="protein sequence ID" value="GAA2516585.1"/>
    <property type="molecule type" value="Genomic_DNA"/>
</dbReference>
<feature type="transmembrane region" description="Helical" evidence="13">
    <location>
        <begin position="240"/>
        <end position="262"/>
    </location>
</feature>
<keyword evidence="2" id="KW-1003">Cell membrane</keyword>
<dbReference type="Proteomes" id="UP001499978">
    <property type="component" value="Unassembled WGS sequence"/>
</dbReference>
<keyword evidence="7" id="KW-0408">Iron</keyword>
<comment type="subcellular location">
    <subcellularLocation>
        <location evidence="1">Membrane</location>
        <topology evidence="1">Multi-pass membrane protein</topology>
    </subcellularLocation>
</comment>
<protein>
    <submittedName>
        <fullName evidence="14">COX15/CtaA family protein</fullName>
    </submittedName>
</protein>
<dbReference type="InterPro" id="IPR003780">
    <property type="entry name" value="COX15/CtaA_fam"/>
</dbReference>
<evidence type="ECO:0000313" key="14">
    <source>
        <dbReference type="EMBL" id="GAA2516585.1"/>
    </source>
</evidence>
<feature type="transmembrane region" description="Helical" evidence="13">
    <location>
        <begin position="102"/>
        <end position="121"/>
    </location>
</feature>
<evidence type="ECO:0000256" key="2">
    <source>
        <dbReference type="ARBA" id="ARBA00022475"/>
    </source>
</evidence>
<feature type="compositionally biased region" description="Polar residues" evidence="12">
    <location>
        <begin position="1"/>
        <end position="11"/>
    </location>
</feature>
<evidence type="ECO:0000256" key="6">
    <source>
        <dbReference type="ARBA" id="ARBA00023002"/>
    </source>
</evidence>
<evidence type="ECO:0000256" key="8">
    <source>
        <dbReference type="ARBA" id="ARBA00023133"/>
    </source>
</evidence>
<dbReference type="Pfam" id="PF02628">
    <property type="entry name" value="COX15-CtaA"/>
    <property type="match status" value="1"/>
</dbReference>
<evidence type="ECO:0000256" key="13">
    <source>
        <dbReference type="SAM" id="Phobius"/>
    </source>
</evidence>
<reference evidence="14 15" key="1">
    <citation type="journal article" date="2019" name="Int. J. Syst. Evol. Microbiol.">
        <title>The Global Catalogue of Microorganisms (GCM) 10K type strain sequencing project: providing services to taxonomists for standard genome sequencing and annotation.</title>
        <authorList>
            <consortium name="The Broad Institute Genomics Platform"/>
            <consortium name="The Broad Institute Genome Sequencing Center for Infectious Disease"/>
            <person name="Wu L."/>
            <person name="Ma J."/>
        </authorList>
    </citation>
    <scope>NUCLEOTIDE SEQUENCE [LARGE SCALE GENOMIC DNA]</scope>
    <source>
        <strain evidence="14 15">JCM 3367</strain>
    </source>
</reference>